<keyword evidence="2" id="KW-1185">Reference proteome</keyword>
<sequence>MKNGEWEKVEDDNSKFMCAITKETKDLEKYVVDIFNQAIKSECHRISNNERNPKRLKFNGIFWKTILMPATLNKSKFLNDINKQFIDIEKRNPTCYVYEQSFSSYDIEKTHIKVEEREEEIEKTVKNALEKLGEIISNCKQSFSESSNNIFPLKNLLKSCNTVLGKCLISSPQNFLNALEEEYDKYDVNIGVHIAEHEPNINHRESIHFKICFNGFHRRNMKKATLTICTV</sequence>
<organism evidence="1 2">
    <name type="scientific">Gigaspora margarita</name>
    <dbReference type="NCBI Taxonomy" id="4874"/>
    <lineage>
        <taxon>Eukaryota</taxon>
        <taxon>Fungi</taxon>
        <taxon>Fungi incertae sedis</taxon>
        <taxon>Mucoromycota</taxon>
        <taxon>Glomeromycotina</taxon>
        <taxon>Glomeromycetes</taxon>
        <taxon>Diversisporales</taxon>
        <taxon>Gigasporaceae</taxon>
        <taxon>Gigaspora</taxon>
    </lineage>
</organism>
<accession>A0ABN7VNM8</accession>
<reference evidence="1 2" key="1">
    <citation type="submission" date="2021-06" db="EMBL/GenBank/DDBJ databases">
        <authorList>
            <person name="Kallberg Y."/>
            <person name="Tangrot J."/>
            <person name="Rosling A."/>
        </authorList>
    </citation>
    <scope>NUCLEOTIDE SEQUENCE [LARGE SCALE GENOMIC DNA]</scope>
    <source>
        <strain evidence="1 2">120-4 pot B 10/14</strain>
    </source>
</reference>
<gene>
    <name evidence="1" type="ORF">GMARGA_LOCUS20833</name>
</gene>
<comment type="caution">
    <text evidence="1">The sequence shown here is derived from an EMBL/GenBank/DDBJ whole genome shotgun (WGS) entry which is preliminary data.</text>
</comment>
<dbReference type="Proteomes" id="UP000789901">
    <property type="component" value="Unassembled WGS sequence"/>
</dbReference>
<evidence type="ECO:0000313" key="2">
    <source>
        <dbReference type="Proteomes" id="UP000789901"/>
    </source>
</evidence>
<proteinExistence type="predicted"/>
<evidence type="ECO:0000313" key="1">
    <source>
        <dbReference type="EMBL" id="CAG8788431.1"/>
    </source>
</evidence>
<dbReference type="EMBL" id="CAJVQB010018667">
    <property type="protein sequence ID" value="CAG8788431.1"/>
    <property type="molecule type" value="Genomic_DNA"/>
</dbReference>
<name>A0ABN7VNM8_GIGMA</name>
<protein>
    <submittedName>
        <fullName evidence="1">2160_t:CDS:1</fullName>
    </submittedName>
</protein>